<dbReference type="SUPFAM" id="SSF103481">
    <property type="entry name" value="Multidrug resistance efflux transporter EmrE"/>
    <property type="match status" value="2"/>
</dbReference>
<evidence type="ECO:0000259" key="7">
    <source>
        <dbReference type="Pfam" id="PF00892"/>
    </source>
</evidence>
<feature type="domain" description="EamA" evidence="7">
    <location>
        <begin position="4"/>
        <end position="135"/>
    </location>
</feature>
<protein>
    <submittedName>
        <fullName evidence="8">DMT family transporter</fullName>
    </submittedName>
</protein>
<dbReference type="InterPro" id="IPR051258">
    <property type="entry name" value="Diverse_Substrate_Transporter"/>
</dbReference>
<reference evidence="8 9" key="1">
    <citation type="submission" date="2024-04" db="EMBL/GenBank/DDBJ databases">
        <title>Novel species of the genus Ideonella isolated from streams.</title>
        <authorList>
            <person name="Lu H."/>
        </authorList>
    </citation>
    <scope>NUCLEOTIDE SEQUENCE [LARGE SCALE GENOMIC DNA]</scope>
    <source>
        <strain evidence="8 9">DXS22W</strain>
    </source>
</reference>
<proteinExistence type="predicted"/>
<feature type="transmembrane region" description="Helical" evidence="6">
    <location>
        <begin position="65"/>
        <end position="85"/>
    </location>
</feature>
<evidence type="ECO:0000313" key="8">
    <source>
        <dbReference type="EMBL" id="MEK8052255.1"/>
    </source>
</evidence>
<feature type="transmembrane region" description="Helical" evidence="6">
    <location>
        <begin position="91"/>
        <end position="112"/>
    </location>
</feature>
<keyword evidence="4 6" id="KW-1133">Transmembrane helix</keyword>
<evidence type="ECO:0000256" key="2">
    <source>
        <dbReference type="ARBA" id="ARBA00022475"/>
    </source>
</evidence>
<keyword evidence="5 6" id="KW-0472">Membrane</keyword>
<gene>
    <name evidence="8" type="ORF">AACH10_18535</name>
</gene>
<evidence type="ECO:0000256" key="5">
    <source>
        <dbReference type="ARBA" id="ARBA00023136"/>
    </source>
</evidence>
<evidence type="ECO:0000313" key="9">
    <source>
        <dbReference type="Proteomes" id="UP001365405"/>
    </source>
</evidence>
<name>A0ABU9CK87_9BURK</name>
<comment type="caution">
    <text evidence="8">The sequence shown here is derived from an EMBL/GenBank/DDBJ whole genome shotgun (WGS) entry which is preliminary data.</text>
</comment>
<feature type="transmembrane region" description="Helical" evidence="6">
    <location>
        <begin position="121"/>
        <end position="141"/>
    </location>
</feature>
<accession>A0ABU9CK87</accession>
<dbReference type="InterPro" id="IPR000620">
    <property type="entry name" value="EamA_dom"/>
</dbReference>
<feature type="transmembrane region" description="Helical" evidence="6">
    <location>
        <begin position="226"/>
        <end position="244"/>
    </location>
</feature>
<comment type="subcellular location">
    <subcellularLocation>
        <location evidence="1">Cell membrane</location>
        <topology evidence="1">Multi-pass membrane protein</topology>
    </subcellularLocation>
</comment>
<feature type="domain" description="EamA" evidence="7">
    <location>
        <begin position="162"/>
        <end position="298"/>
    </location>
</feature>
<feature type="transmembrane region" description="Helical" evidence="6">
    <location>
        <begin position="256"/>
        <end position="276"/>
    </location>
</feature>
<dbReference type="PANTHER" id="PTHR42920">
    <property type="entry name" value="OS03G0707200 PROTEIN-RELATED"/>
    <property type="match status" value="1"/>
</dbReference>
<keyword evidence="9" id="KW-1185">Reference proteome</keyword>
<evidence type="ECO:0000256" key="3">
    <source>
        <dbReference type="ARBA" id="ARBA00022692"/>
    </source>
</evidence>
<evidence type="ECO:0000256" key="1">
    <source>
        <dbReference type="ARBA" id="ARBA00004651"/>
    </source>
</evidence>
<sequence length="316" mass="32859">MHAYALLAASMALVGSYVGLSRLLVAVFPVFLLAWLRFGIAAVAMAHWVRRADDEPPLSAHDRKLLFWESFLGNFLFSICMLFGVQLTSALSAGVVMAAIPAAVAILSRVFLAERIGRRTAAAIACAATGIALLALARSPAAPTAAASPAPATTLGGWAPLLGHALLLGAVFCEAAYVVIGKQLTGRVSPRRISALINLWGLALVTPLGLWQALRFDFAAVPGATWALLLFYALAASMVTVWLWMKGLVHVPAPQAGVFTVCLPIAAAAVGVGLLGEAVTPLHGVALALALTGLVMATWPGRRGSPPPAQPAPRAR</sequence>
<evidence type="ECO:0000256" key="4">
    <source>
        <dbReference type="ARBA" id="ARBA00022989"/>
    </source>
</evidence>
<dbReference type="InterPro" id="IPR037185">
    <property type="entry name" value="EmrE-like"/>
</dbReference>
<feature type="transmembrane region" description="Helical" evidence="6">
    <location>
        <begin position="282"/>
        <end position="299"/>
    </location>
</feature>
<dbReference type="Pfam" id="PF00892">
    <property type="entry name" value="EamA"/>
    <property type="match status" value="2"/>
</dbReference>
<dbReference type="Proteomes" id="UP001365405">
    <property type="component" value="Unassembled WGS sequence"/>
</dbReference>
<dbReference type="EMBL" id="JBBUTH010000009">
    <property type="protein sequence ID" value="MEK8052255.1"/>
    <property type="molecule type" value="Genomic_DNA"/>
</dbReference>
<dbReference type="PANTHER" id="PTHR42920:SF5">
    <property type="entry name" value="EAMA DOMAIN-CONTAINING PROTEIN"/>
    <property type="match status" value="1"/>
</dbReference>
<evidence type="ECO:0000256" key="6">
    <source>
        <dbReference type="SAM" id="Phobius"/>
    </source>
</evidence>
<feature type="transmembrane region" description="Helical" evidence="6">
    <location>
        <begin position="161"/>
        <end position="181"/>
    </location>
</feature>
<keyword evidence="3 6" id="KW-0812">Transmembrane</keyword>
<feature type="transmembrane region" description="Helical" evidence="6">
    <location>
        <begin position="193"/>
        <end position="214"/>
    </location>
</feature>
<feature type="transmembrane region" description="Helical" evidence="6">
    <location>
        <begin position="26"/>
        <end position="44"/>
    </location>
</feature>
<organism evidence="8 9">
    <name type="scientific">Pseudaquabacterium inlustre</name>
    <dbReference type="NCBI Taxonomy" id="2984192"/>
    <lineage>
        <taxon>Bacteria</taxon>
        <taxon>Pseudomonadati</taxon>
        <taxon>Pseudomonadota</taxon>
        <taxon>Betaproteobacteria</taxon>
        <taxon>Burkholderiales</taxon>
        <taxon>Sphaerotilaceae</taxon>
        <taxon>Pseudaquabacterium</taxon>
    </lineage>
</organism>
<keyword evidence="2" id="KW-1003">Cell membrane</keyword>